<proteinExistence type="predicted"/>
<reference evidence="1" key="1">
    <citation type="submission" date="2021-02" db="EMBL/GenBank/DDBJ databases">
        <title>Infant gut strain persistence is associated with maternal origin, phylogeny, and functional potential including surface adhesion and iron acquisition.</title>
        <authorList>
            <person name="Lou Y.C."/>
        </authorList>
    </citation>
    <scope>NUCLEOTIDE SEQUENCE</scope>
    <source>
        <strain evidence="1">L3_098_011G1_dasL3_098_011G1_concoct_7</strain>
    </source>
</reference>
<organism evidence="1 2">
    <name type="scientific">Streptococcus parasanguinis</name>
    <dbReference type="NCBI Taxonomy" id="1318"/>
    <lineage>
        <taxon>Bacteria</taxon>
        <taxon>Bacillati</taxon>
        <taxon>Bacillota</taxon>
        <taxon>Bacilli</taxon>
        <taxon>Lactobacillales</taxon>
        <taxon>Streptococcaceae</taxon>
        <taxon>Streptococcus</taxon>
    </lineage>
</organism>
<name>A0A943DIV4_STRPA</name>
<evidence type="ECO:0000313" key="1">
    <source>
        <dbReference type="EMBL" id="MBS5357870.1"/>
    </source>
</evidence>
<dbReference type="EMBL" id="JAGZFP010000002">
    <property type="protein sequence ID" value="MBS5357870.1"/>
    <property type="molecule type" value="Genomic_DNA"/>
</dbReference>
<evidence type="ECO:0000313" key="2">
    <source>
        <dbReference type="Proteomes" id="UP000709219"/>
    </source>
</evidence>
<dbReference type="Proteomes" id="UP000709219">
    <property type="component" value="Unassembled WGS sequence"/>
</dbReference>
<accession>A0A943DIV4</accession>
<sequence length="294" mass="31787">MDKLKKAIESIGRDIGALQANQGGALQTTKAYELFPTYATLQAQMTTNIKEKHVDLGLDALIDTKLANGGDPFVTRSKLPTIDTSQLASKNDLEELKRSVGSGSGGSSSELKGQGFPYNLNADIGTIYTDTTAKNGAVKWIKKTAGTGSNAWSVLFGDVKHKPRISSSQNNAYVEFRRINSTVEVGFGGLSWGWFGIVRRGAPSYVPQGSDRERNVVILNVGGIPVGFRATSSKLGIMTNDKGKRLGTFYLGGPGDGNQLRLQFDDPVPTDRDIGDLRFTNMSYTTDDPWPETL</sequence>
<gene>
    <name evidence="1" type="ORF">KHX87_02000</name>
</gene>
<comment type="caution">
    <text evidence="1">The sequence shown here is derived from an EMBL/GenBank/DDBJ whole genome shotgun (WGS) entry which is preliminary data.</text>
</comment>
<protein>
    <submittedName>
        <fullName evidence="1">Uncharacterized protein</fullName>
    </submittedName>
</protein>
<dbReference type="AlphaFoldDB" id="A0A943DIV4"/>